<comment type="caution">
    <text evidence="1">The sequence shown here is derived from an EMBL/GenBank/DDBJ whole genome shotgun (WGS) entry which is preliminary data.</text>
</comment>
<dbReference type="AlphaFoldDB" id="A0A0R3D7F3"/>
<gene>
    <name evidence="1" type="ORF">AOQ71_33205</name>
</gene>
<evidence type="ECO:0000313" key="2">
    <source>
        <dbReference type="Proteomes" id="UP000051936"/>
    </source>
</evidence>
<name>A0A0R3D7F3_9BRAD</name>
<protein>
    <submittedName>
        <fullName evidence="1">Uncharacterized protein</fullName>
    </submittedName>
</protein>
<keyword evidence="2" id="KW-1185">Reference proteome</keyword>
<dbReference type="STRING" id="989370.AOQ71_33205"/>
<sequence length="65" mass="6903">MNVGRLSIATALLIASSCPMRDGVAPRSIENAETQARLSRECLLECADAGGASGFARFQTKFADR</sequence>
<accession>A0A0R3D7F3</accession>
<dbReference type="EMBL" id="LJYG01000108">
    <property type="protein sequence ID" value="KRQ03548.1"/>
    <property type="molecule type" value="Genomic_DNA"/>
</dbReference>
<organism evidence="1 2">
    <name type="scientific">Bradyrhizobium manausense</name>
    <dbReference type="NCBI Taxonomy" id="989370"/>
    <lineage>
        <taxon>Bacteria</taxon>
        <taxon>Pseudomonadati</taxon>
        <taxon>Pseudomonadota</taxon>
        <taxon>Alphaproteobacteria</taxon>
        <taxon>Hyphomicrobiales</taxon>
        <taxon>Nitrobacteraceae</taxon>
        <taxon>Bradyrhizobium</taxon>
    </lineage>
</organism>
<dbReference type="PROSITE" id="PS51257">
    <property type="entry name" value="PROKAR_LIPOPROTEIN"/>
    <property type="match status" value="1"/>
</dbReference>
<proteinExistence type="predicted"/>
<dbReference type="Proteomes" id="UP000051936">
    <property type="component" value="Unassembled WGS sequence"/>
</dbReference>
<evidence type="ECO:0000313" key="1">
    <source>
        <dbReference type="EMBL" id="KRQ03548.1"/>
    </source>
</evidence>
<reference evidence="1 2" key="1">
    <citation type="submission" date="2015-09" db="EMBL/GenBank/DDBJ databases">
        <title>Draft Genome Sequence of Bradyrhizobium manausense Strain BR 3351T, a Novel Symbiotic Nitrogen-Fixing Alphaproteobacterium Isolated from Brazilian Amazon Rain Forest.</title>
        <authorList>
            <person name="De Araujo J.L."/>
            <person name="Zilli J.E."/>
        </authorList>
    </citation>
    <scope>NUCLEOTIDE SEQUENCE [LARGE SCALE GENOMIC DNA]</scope>
    <source>
        <strain evidence="1 2">BR3351</strain>
    </source>
</reference>